<keyword evidence="3" id="KW-1185">Reference proteome</keyword>
<dbReference type="InterPro" id="IPR023850">
    <property type="entry name" value="MftB"/>
</dbReference>
<dbReference type="EMBL" id="WJHE01000140">
    <property type="protein sequence ID" value="MST31802.1"/>
    <property type="molecule type" value="Genomic_DNA"/>
</dbReference>
<protein>
    <submittedName>
        <fullName evidence="2">Mycofactocin biosynthesis chaperone MftB</fullName>
    </submittedName>
</protein>
<gene>
    <name evidence="2" type="primary">mftB</name>
    <name evidence="2" type="ORF">GHK86_03540</name>
</gene>
<dbReference type="Proteomes" id="UP000437736">
    <property type="component" value="Unassembled WGS sequence"/>
</dbReference>
<name>A0ABW9QPQ7_9ACTN</name>
<comment type="caution">
    <text evidence="2">The sequence shown here is derived from an EMBL/GenBank/DDBJ whole genome shotgun (WGS) entry which is preliminary data.</text>
</comment>
<evidence type="ECO:0000256" key="1">
    <source>
        <dbReference type="SAM" id="MobiDB-lite"/>
    </source>
</evidence>
<evidence type="ECO:0000313" key="2">
    <source>
        <dbReference type="EMBL" id="MST31802.1"/>
    </source>
</evidence>
<organism evidence="2 3">
    <name type="scientific">Acidiferrimicrobium australe</name>
    <dbReference type="NCBI Taxonomy" id="2664430"/>
    <lineage>
        <taxon>Bacteria</taxon>
        <taxon>Bacillati</taxon>
        <taxon>Actinomycetota</taxon>
        <taxon>Acidimicrobiia</taxon>
        <taxon>Acidimicrobiales</taxon>
        <taxon>Acidimicrobiaceae</taxon>
        <taxon>Acidiferrimicrobium</taxon>
    </lineage>
</organism>
<dbReference type="NCBIfam" id="TIGR03967">
    <property type="entry name" value="mycofact_MftB"/>
    <property type="match status" value="1"/>
</dbReference>
<evidence type="ECO:0000313" key="3">
    <source>
        <dbReference type="Proteomes" id="UP000437736"/>
    </source>
</evidence>
<dbReference type="Pfam" id="PF26520">
    <property type="entry name" value="MftB_chaperone"/>
    <property type="match status" value="1"/>
</dbReference>
<reference evidence="2 3" key="1">
    <citation type="submission" date="2019-11" db="EMBL/GenBank/DDBJ databases">
        <title>Acidiferrimicrobium australis gen. nov., sp. nov., an acidophilic and obligately heterotrophic, member of the Actinobacteria that catalyses dissimilatory oxido- reduction of iron isolated from metal-rich acidic water in Chile.</title>
        <authorList>
            <person name="Gonzalez D."/>
            <person name="Huber K."/>
            <person name="Hedrich S."/>
            <person name="Rojas-Villalobos C."/>
            <person name="Quatrini R."/>
            <person name="Dinamarca M.A."/>
            <person name="Schwarz A."/>
            <person name="Canales C."/>
            <person name="Nancucheo I."/>
        </authorList>
    </citation>
    <scope>NUCLEOTIDE SEQUENCE [LARGE SCALE GENOMIC DNA]</scope>
    <source>
        <strain evidence="2 3">USS-CCA1</strain>
    </source>
</reference>
<sequence>MLETVLTDDRLSDLPPFDPGRRWRLAPSVAVRPEPFGALVYNFANRRLSFLKSEDLRRVVESLAEHPSAESALGACGVGEGRRPAYVRALADLARSGMLEPVPPDPPPATANGAVGGPR</sequence>
<feature type="region of interest" description="Disordered" evidence="1">
    <location>
        <begin position="97"/>
        <end position="119"/>
    </location>
</feature>
<accession>A0ABW9QPQ7</accession>
<proteinExistence type="predicted"/>